<dbReference type="InterPro" id="IPR009057">
    <property type="entry name" value="Homeodomain-like_sf"/>
</dbReference>
<dbReference type="InterPro" id="IPR020479">
    <property type="entry name" value="HD_metazoa"/>
</dbReference>
<reference evidence="8 9" key="1">
    <citation type="journal article" date="2015" name="Genome Biol.">
        <title>Comparative genomics of Steinernema reveals deeply conserved gene regulatory networks.</title>
        <authorList>
            <person name="Dillman A.R."/>
            <person name="Macchietto M."/>
            <person name="Porter C.F."/>
            <person name="Rogers A."/>
            <person name="Williams B."/>
            <person name="Antoshechkin I."/>
            <person name="Lee M.M."/>
            <person name="Goodwin Z."/>
            <person name="Lu X."/>
            <person name="Lewis E.E."/>
            <person name="Goodrich-Blair H."/>
            <person name="Stock S.P."/>
            <person name="Adams B.J."/>
            <person name="Sternberg P.W."/>
            <person name="Mortazavi A."/>
        </authorList>
    </citation>
    <scope>NUCLEOTIDE SEQUENCE [LARGE SCALE GENOMIC DNA]</scope>
    <source>
        <strain evidence="8 9">ALL</strain>
    </source>
</reference>
<keyword evidence="2 5" id="KW-0238">DNA-binding</keyword>
<evidence type="ECO:0000256" key="2">
    <source>
        <dbReference type="ARBA" id="ARBA00023125"/>
    </source>
</evidence>
<accession>A0A4U5MF55</accession>
<protein>
    <recommendedName>
        <fullName evidence="7">Homeobox domain-containing protein</fullName>
    </recommendedName>
</protein>
<dbReference type="InterPro" id="IPR001356">
    <property type="entry name" value="HD"/>
</dbReference>
<evidence type="ECO:0000256" key="4">
    <source>
        <dbReference type="ARBA" id="ARBA00023242"/>
    </source>
</evidence>
<keyword evidence="9" id="KW-1185">Reference proteome</keyword>
<gene>
    <name evidence="8" type="ORF">L596_023852</name>
</gene>
<evidence type="ECO:0000256" key="6">
    <source>
        <dbReference type="RuleBase" id="RU000682"/>
    </source>
</evidence>
<organism evidence="8 9">
    <name type="scientific">Steinernema carpocapsae</name>
    <name type="common">Entomopathogenic nematode</name>
    <dbReference type="NCBI Taxonomy" id="34508"/>
    <lineage>
        <taxon>Eukaryota</taxon>
        <taxon>Metazoa</taxon>
        <taxon>Ecdysozoa</taxon>
        <taxon>Nematoda</taxon>
        <taxon>Chromadorea</taxon>
        <taxon>Rhabditida</taxon>
        <taxon>Tylenchina</taxon>
        <taxon>Panagrolaimomorpha</taxon>
        <taxon>Strongyloidoidea</taxon>
        <taxon>Steinernematidae</taxon>
        <taxon>Steinernema</taxon>
    </lineage>
</organism>
<name>A0A4U5MF55_STECR</name>
<feature type="domain" description="Homeobox" evidence="7">
    <location>
        <begin position="50"/>
        <end position="110"/>
    </location>
</feature>
<reference evidence="8 9" key="2">
    <citation type="journal article" date="2019" name="G3 (Bethesda)">
        <title>Hybrid Assembly of the Genome of the Entomopathogenic Nematode Steinernema carpocapsae Identifies the X-Chromosome.</title>
        <authorList>
            <person name="Serra L."/>
            <person name="Macchietto M."/>
            <person name="Macias-Munoz A."/>
            <person name="McGill C.J."/>
            <person name="Rodriguez I.M."/>
            <person name="Rodriguez B."/>
            <person name="Murad R."/>
            <person name="Mortazavi A."/>
        </authorList>
    </citation>
    <scope>NUCLEOTIDE SEQUENCE [LARGE SCALE GENOMIC DNA]</scope>
    <source>
        <strain evidence="8 9">ALL</strain>
    </source>
</reference>
<dbReference type="GO" id="GO:0000978">
    <property type="term" value="F:RNA polymerase II cis-regulatory region sequence-specific DNA binding"/>
    <property type="evidence" value="ECO:0007669"/>
    <property type="project" value="TreeGrafter"/>
</dbReference>
<dbReference type="GO" id="GO:0000981">
    <property type="term" value="F:DNA-binding transcription factor activity, RNA polymerase II-specific"/>
    <property type="evidence" value="ECO:0007669"/>
    <property type="project" value="InterPro"/>
</dbReference>
<dbReference type="PANTHER" id="PTHR24327:SF41">
    <property type="entry name" value="BRAIN-SPECIFIC HOMEOBOX PROTEIN"/>
    <property type="match status" value="1"/>
</dbReference>
<dbReference type="Proteomes" id="UP000298663">
    <property type="component" value="Unassembled WGS sequence"/>
</dbReference>
<dbReference type="SMART" id="SM00389">
    <property type="entry name" value="HOX"/>
    <property type="match status" value="1"/>
</dbReference>
<sequence length="119" mass="14004">MALDSRIRFLASDEPGPPDAPEHSWQVWQQSQANAFNAYKMQSPYDLGRMMKKPPRNTFTPEQLRILNVFFQVNKYLTKESKEVISARTNLTQRQVKIWFQNQRYKSKKTTPVLNKANN</sequence>
<comment type="caution">
    <text evidence="8">The sequence shown here is derived from an EMBL/GenBank/DDBJ whole genome shotgun (WGS) entry which is preliminary data.</text>
</comment>
<proteinExistence type="predicted"/>
<dbReference type="InterPro" id="IPR050460">
    <property type="entry name" value="Distal-less_Homeobox_TF"/>
</dbReference>
<evidence type="ECO:0000259" key="7">
    <source>
        <dbReference type="PROSITE" id="PS50071"/>
    </source>
</evidence>
<dbReference type="PROSITE" id="PS50071">
    <property type="entry name" value="HOMEOBOX_2"/>
    <property type="match status" value="1"/>
</dbReference>
<dbReference type="SUPFAM" id="SSF46689">
    <property type="entry name" value="Homeodomain-like"/>
    <property type="match status" value="1"/>
</dbReference>
<dbReference type="InterPro" id="IPR017970">
    <property type="entry name" value="Homeobox_CS"/>
</dbReference>
<dbReference type="Gene3D" id="1.10.10.60">
    <property type="entry name" value="Homeodomain-like"/>
    <property type="match status" value="1"/>
</dbReference>
<comment type="subcellular location">
    <subcellularLocation>
        <location evidence="1 5 6">Nucleus</location>
    </subcellularLocation>
</comment>
<keyword evidence="4 5" id="KW-0539">Nucleus</keyword>
<dbReference type="CDD" id="cd00086">
    <property type="entry name" value="homeodomain"/>
    <property type="match status" value="1"/>
</dbReference>
<evidence type="ECO:0000313" key="9">
    <source>
        <dbReference type="Proteomes" id="UP000298663"/>
    </source>
</evidence>
<dbReference type="STRING" id="34508.A0A4U5MF55"/>
<dbReference type="PRINTS" id="PR00024">
    <property type="entry name" value="HOMEOBOX"/>
</dbReference>
<dbReference type="EMBL" id="AZBU02000008">
    <property type="protein sequence ID" value="TKR67752.1"/>
    <property type="molecule type" value="Genomic_DNA"/>
</dbReference>
<dbReference type="PROSITE" id="PS00027">
    <property type="entry name" value="HOMEOBOX_1"/>
    <property type="match status" value="1"/>
</dbReference>
<dbReference type="AlphaFoldDB" id="A0A4U5MF55"/>
<feature type="DNA-binding region" description="Homeobox" evidence="5">
    <location>
        <begin position="52"/>
        <end position="111"/>
    </location>
</feature>
<evidence type="ECO:0000256" key="3">
    <source>
        <dbReference type="ARBA" id="ARBA00023155"/>
    </source>
</evidence>
<dbReference type="PANTHER" id="PTHR24327">
    <property type="entry name" value="HOMEOBOX PROTEIN"/>
    <property type="match status" value="1"/>
</dbReference>
<evidence type="ECO:0000313" key="8">
    <source>
        <dbReference type="EMBL" id="TKR67752.1"/>
    </source>
</evidence>
<dbReference type="GO" id="GO:0005634">
    <property type="term" value="C:nucleus"/>
    <property type="evidence" value="ECO:0007669"/>
    <property type="project" value="UniProtKB-SubCell"/>
</dbReference>
<keyword evidence="3 5" id="KW-0371">Homeobox</keyword>
<evidence type="ECO:0000256" key="5">
    <source>
        <dbReference type="PROSITE-ProRule" id="PRU00108"/>
    </source>
</evidence>
<dbReference type="Pfam" id="PF00046">
    <property type="entry name" value="Homeodomain"/>
    <property type="match status" value="1"/>
</dbReference>
<evidence type="ECO:0000256" key="1">
    <source>
        <dbReference type="ARBA" id="ARBA00004123"/>
    </source>
</evidence>
<dbReference type="OrthoDB" id="6159439at2759"/>